<accession>A0AAD5LYI7</accession>
<feature type="signal peptide" evidence="1">
    <location>
        <begin position="1"/>
        <end position="25"/>
    </location>
</feature>
<keyword evidence="3" id="KW-1185">Reference proteome</keyword>
<organism evidence="2 3">
    <name type="scientific">Parelaphostrongylus tenuis</name>
    <name type="common">Meningeal worm</name>
    <dbReference type="NCBI Taxonomy" id="148309"/>
    <lineage>
        <taxon>Eukaryota</taxon>
        <taxon>Metazoa</taxon>
        <taxon>Ecdysozoa</taxon>
        <taxon>Nematoda</taxon>
        <taxon>Chromadorea</taxon>
        <taxon>Rhabditida</taxon>
        <taxon>Rhabditina</taxon>
        <taxon>Rhabditomorpha</taxon>
        <taxon>Strongyloidea</taxon>
        <taxon>Metastrongylidae</taxon>
        <taxon>Parelaphostrongylus</taxon>
    </lineage>
</organism>
<evidence type="ECO:0000313" key="2">
    <source>
        <dbReference type="EMBL" id="KAJ1348855.1"/>
    </source>
</evidence>
<gene>
    <name evidence="2" type="ORF">KIN20_004248</name>
</gene>
<comment type="caution">
    <text evidence="2">The sequence shown here is derived from an EMBL/GenBank/DDBJ whole genome shotgun (WGS) entry which is preliminary data.</text>
</comment>
<name>A0AAD5LYI7_PARTN</name>
<dbReference type="EMBL" id="JAHQIW010000570">
    <property type="protein sequence ID" value="KAJ1348855.1"/>
    <property type="molecule type" value="Genomic_DNA"/>
</dbReference>
<reference evidence="2" key="1">
    <citation type="submission" date="2021-06" db="EMBL/GenBank/DDBJ databases">
        <title>Parelaphostrongylus tenuis whole genome reference sequence.</title>
        <authorList>
            <person name="Garwood T.J."/>
            <person name="Larsen P.A."/>
            <person name="Fountain-Jones N.M."/>
            <person name="Garbe J.R."/>
            <person name="Macchietto M.G."/>
            <person name="Kania S.A."/>
            <person name="Gerhold R.W."/>
            <person name="Richards J.E."/>
            <person name="Wolf T.M."/>
        </authorList>
    </citation>
    <scope>NUCLEOTIDE SEQUENCE</scope>
    <source>
        <strain evidence="2">MNPRO001-30</strain>
        <tissue evidence="2">Meninges</tissue>
    </source>
</reference>
<feature type="chain" id="PRO_5042034265" evidence="1">
    <location>
        <begin position="26"/>
        <end position="216"/>
    </location>
</feature>
<keyword evidence="1" id="KW-0732">Signal</keyword>
<evidence type="ECO:0000313" key="3">
    <source>
        <dbReference type="Proteomes" id="UP001196413"/>
    </source>
</evidence>
<protein>
    <submittedName>
        <fullName evidence="2">Uncharacterized protein</fullName>
    </submittedName>
</protein>
<evidence type="ECO:0000256" key="1">
    <source>
        <dbReference type="SAM" id="SignalP"/>
    </source>
</evidence>
<proteinExistence type="predicted"/>
<dbReference type="AlphaFoldDB" id="A0AAD5LYI7"/>
<sequence length="216" mass="23577">MRCTKATMELILLLCLFFVVSPVFACGTMPFGQERRVAFNVSGFTLPVRMVWTSNPAVAAKNAEILRSEMEVQSLVHRLIMHAVTDVLEEQGRRAGLSPAVITAILNQLSIQARYSPLQCEEIAVSSGNVAGPKGTCFISGSTVASICDMPRPPQPARPQPPRRRAATAATAATRYVYGNGSFDRTSTTSDYFWSSLDHQYNHGKLVDPNVAGRDE</sequence>
<dbReference type="Proteomes" id="UP001196413">
    <property type="component" value="Unassembled WGS sequence"/>
</dbReference>